<dbReference type="STRING" id="49390.A0A068U708"/>
<dbReference type="EMBL" id="HG739093">
    <property type="protein sequence ID" value="CDP03403.1"/>
    <property type="molecule type" value="Genomic_DNA"/>
</dbReference>
<accession>A0A068U708</accession>
<sequence length="139" mass="16046">MIFFVVLRRNFTIFIPVIEWFPTDLTLIYGSKDESLIRSRSYNSIWPSRYSCLYVSASTSIQRFQIAQSRWISCVQHLQFNCSQNEGVVEKFLSQNKSAGLLEIDCARTWPCKSGQIPKTLRFDPNTSCTSFPIANLVF</sequence>
<evidence type="ECO:0000313" key="2">
    <source>
        <dbReference type="Proteomes" id="UP000295252"/>
    </source>
</evidence>
<reference evidence="2" key="1">
    <citation type="journal article" date="2014" name="Science">
        <title>The coffee genome provides insight into the convergent evolution of caffeine biosynthesis.</title>
        <authorList>
            <person name="Denoeud F."/>
            <person name="Carretero-Paulet L."/>
            <person name="Dereeper A."/>
            <person name="Droc G."/>
            <person name="Guyot R."/>
            <person name="Pietrella M."/>
            <person name="Zheng C."/>
            <person name="Alberti A."/>
            <person name="Anthony F."/>
            <person name="Aprea G."/>
            <person name="Aury J.M."/>
            <person name="Bento P."/>
            <person name="Bernard M."/>
            <person name="Bocs S."/>
            <person name="Campa C."/>
            <person name="Cenci A."/>
            <person name="Combes M.C."/>
            <person name="Crouzillat D."/>
            <person name="Da Silva C."/>
            <person name="Daddiego L."/>
            <person name="De Bellis F."/>
            <person name="Dussert S."/>
            <person name="Garsmeur O."/>
            <person name="Gayraud T."/>
            <person name="Guignon V."/>
            <person name="Jahn K."/>
            <person name="Jamilloux V."/>
            <person name="Joet T."/>
            <person name="Labadie K."/>
            <person name="Lan T."/>
            <person name="Leclercq J."/>
            <person name="Lepelley M."/>
            <person name="Leroy T."/>
            <person name="Li L.T."/>
            <person name="Librado P."/>
            <person name="Lopez L."/>
            <person name="Munoz A."/>
            <person name="Noel B."/>
            <person name="Pallavicini A."/>
            <person name="Perrotta G."/>
            <person name="Poncet V."/>
            <person name="Pot D."/>
            <person name="Priyono X."/>
            <person name="Rigoreau M."/>
            <person name="Rouard M."/>
            <person name="Rozas J."/>
            <person name="Tranchant-Dubreuil C."/>
            <person name="VanBuren R."/>
            <person name="Zhang Q."/>
            <person name="Andrade A.C."/>
            <person name="Argout X."/>
            <person name="Bertrand B."/>
            <person name="de Kochko A."/>
            <person name="Graziosi G."/>
            <person name="Henry R.J."/>
            <person name="Jayarama X."/>
            <person name="Ming R."/>
            <person name="Nagai C."/>
            <person name="Rounsley S."/>
            <person name="Sankoff D."/>
            <person name="Giuliano G."/>
            <person name="Albert V.A."/>
            <person name="Wincker P."/>
            <person name="Lashermes P."/>
        </authorList>
    </citation>
    <scope>NUCLEOTIDE SEQUENCE [LARGE SCALE GENOMIC DNA]</scope>
    <source>
        <strain evidence="2">cv. DH200-94</strain>
    </source>
</reference>
<dbReference type="Proteomes" id="UP000295252">
    <property type="component" value="Chromosome VIII"/>
</dbReference>
<keyword evidence="2" id="KW-1185">Reference proteome</keyword>
<name>A0A068U708_COFCA</name>
<dbReference type="InParanoid" id="A0A068U708"/>
<dbReference type="Gramene" id="CDP03403">
    <property type="protein sequence ID" value="CDP03403"/>
    <property type="gene ID" value="GSCOC_T00041976001"/>
</dbReference>
<protein>
    <submittedName>
        <fullName evidence="1">Uncharacterized protein</fullName>
    </submittedName>
</protein>
<evidence type="ECO:0000313" key="1">
    <source>
        <dbReference type="EMBL" id="CDP03403.1"/>
    </source>
</evidence>
<organism evidence="1 2">
    <name type="scientific">Coffea canephora</name>
    <name type="common">Robusta coffee</name>
    <dbReference type="NCBI Taxonomy" id="49390"/>
    <lineage>
        <taxon>Eukaryota</taxon>
        <taxon>Viridiplantae</taxon>
        <taxon>Streptophyta</taxon>
        <taxon>Embryophyta</taxon>
        <taxon>Tracheophyta</taxon>
        <taxon>Spermatophyta</taxon>
        <taxon>Magnoliopsida</taxon>
        <taxon>eudicotyledons</taxon>
        <taxon>Gunneridae</taxon>
        <taxon>Pentapetalae</taxon>
        <taxon>asterids</taxon>
        <taxon>lamiids</taxon>
        <taxon>Gentianales</taxon>
        <taxon>Rubiaceae</taxon>
        <taxon>Ixoroideae</taxon>
        <taxon>Gardenieae complex</taxon>
        <taxon>Bertiereae - Coffeeae clade</taxon>
        <taxon>Coffeeae</taxon>
        <taxon>Coffea</taxon>
    </lineage>
</organism>
<gene>
    <name evidence="1" type="ORF">GSCOC_T00041976001</name>
</gene>
<dbReference type="AlphaFoldDB" id="A0A068U708"/>
<proteinExistence type="predicted"/>